<organism evidence="9">
    <name type="scientific">bioreactor metagenome</name>
    <dbReference type="NCBI Taxonomy" id="1076179"/>
    <lineage>
        <taxon>unclassified sequences</taxon>
        <taxon>metagenomes</taxon>
        <taxon>ecological metagenomes</taxon>
    </lineage>
</organism>
<dbReference type="SUPFAM" id="SSF52728">
    <property type="entry name" value="PTS IIb component"/>
    <property type="match status" value="1"/>
</dbReference>
<evidence type="ECO:0000256" key="7">
    <source>
        <dbReference type="ARBA" id="ARBA00022777"/>
    </source>
</evidence>
<comment type="subcellular location">
    <subcellularLocation>
        <location evidence="1">Cytoplasm</location>
    </subcellularLocation>
</comment>
<dbReference type="AlphaFoldDB" id="A0A645GJY2"/>
<evidence type="ECO:0000256" key="4">
    <source>
        <dbReference type="ARBA" id="ARBA00022597"/>
    </source>
</evidence>
<sequence length="158" mass="17604">MIKLLRVDDRLIHGAVAFSWTKQLSISLIILANDKIAKDDFQIMTLDIAKPRGTKLICANVVDSIEEIKKHLTDSVNVMIVTNNILDAANILEEVPEIKSLNLGGLRKKDDTVENLIGAIAVSRADIDICNGLVNKGYEVELRLIPDGKKTYFKDYKL</sequence>
<dbReference type="EMBL" id="VSSQ01077097">
    <property type="protein sequence ID" value="MPN27271.1"/>
    <property type="molecule type" value="Genomic_DNA"/>
</dbReference>
<protein>
    <recommendedName>
        <fullName evidence="8">PTS EIIB type-4 domain-containing protein</fullName>
    </recommendedName>
</protein>
<keyword evidence="2" id="KW-0813">Transport</keyword>
<dbReference type="InterPro" id="IPR004720">
    <property type="entry name" value="PTS_IIB_sorbose-sp"/>
</dbReference>
<dbReference type="GO" id="GO:0008982">
    <property type="term" value="F:protein-N(PI)-phosphohistidine-sugar phosphotransferase activity"/>
    <property type="evidence" value="ECO:0007669"/>
    <property type="project" value="InterPro"/>
</dbReference>
<keyword evidence="5" id="KW-0808">Transferase</keyword>
<evidence type="ECO:0000259" key="8">
    <source>
        <dbReference type="PROSITE" id="PS51101"/>
    </source>
</evidence>
<keyword evidence="4" id="KW-0762">Sugar transport</keyword>
<evidence type="ECO:0000256" key="3">
    <source>
        <dbReference type="ARBA" id="ARBA00022490"/>
    </source>
</evidence>
<dbReference type="GO" id="GO:0016301">
    <property type="term" value="F:kinase activity"/>
    <property type="evidence" value="ECO:0007669"/>
    <property type="project" value="UniProtKB-KW"/>
</dbReference>
<evidence type="ECO:0000256" key="6">
    <source>
        <dbReference type="ARBA" id="ARBA00022683"/>
    </source>
</evidence>
<reference evidence="9" key="1">
    <citation type="submission" date="2019-08" db="EMBL/GenBank/DDBJ databases">
        <authorList>
            <person name="Kucharzyk K."/>
            <person name="Murdoch R.W."/>
            <person name="Higgins S."/>
            <person name="Loffler F."/>
        </authorList>
    </citation>
    <scope>NUCLEOTIDE SEQUENCE</scope>
</reference>
<gene>
    <name evidence="9" type="ORF">SDC9_174701</name>
</gene>
<accession>A0A645GJY2</accession>
<keyword evidence="7" id="KW-0418">Kinase</keyword>
<dbReference type="GO" id="GO:0005737">
    <property type="term" value="C:cytoplasm"/>
    <property type="evidence" value="ECO:0007669"/>
    <property type="project" value="UniProtKB-SubCell"/>
</dbReference>
<dbReference type="InterPro" id="IPR036667">
    <property type="entry name" value="PTS_IIB_sorbose-sp_sf"/>
</dbReference>
<dbReference type="Pfam" id="PF03830">
    <property type="entry name" value="PTSIIB_sorb"/>
    <property type="match status" value="1"/>
</dbReference>
<name>A0A645GJY2_9ZZZZ</name>
<evidence type="ECO:0000256" key="2">
    <source>
        <dbReference type="ARBA" id="ARBA00022448"/>
    </source>
</evidence>
<evidence type="ECO:0000256" key="5">
    <source>
        <dbReference type="ARBA" id="ARBA00022679"/>
    </source>
</evidence>
<dbReference type="GO" id="GO:0009401">
    <property type="term" value="P:phosphoenolpyruvate-dependent sugar phosphotransferase system"/>
    <property type="evidence" value="ECO:0007669"/>
    <property type="project" value="UniProtKB-KW"/>
</dbReference>
<comment type="caution">
    <text evidence="9">The sequence shown here is derived from an EMBL/GenBank/DDBJ whole genome shotgun (WGS) entry which is preliminary data.</text>
</comment>
<feature type="domain" description="PTS EIIB type-4" evidence="8">
    <location>
        <begin position="1"/>
        <end position="158"/>
    </location>
</feature>
<proteinExistence type="predicted"/>
<keyword evidence="3" id="KW-0963">Cytoplasm</keyword>
<evidence type="ECO:0000313" key="9">
    <source>
        <dbReference type="EMBL" id="MPN27271.1"/>
    </source>
</evidence>
<dbReference type="Gene3D" id="3.40.35.10">
    <property type="entry name" value="Phosphotransferase system, sorbose subfamily IIB component"/>
    <property type="match status" value="1"/>
</dbReference>
<evidence type="ECO:0000256" key="1">
    <source>
        <dbReference type="ARBA" id="ARBA00004496"/>
    </source>
</evidence>
<keyword evidence="6" id="KW-0598">Phosphotransferase system</keyword>
<dbReference type="PROSITE" id="PS51101">
    <property type="entry name" value="PTS_EIIB_TYPE_4"/>
    <property type="match status" value="1"/>
</dbReference>